<organism evidence="9 10">
    <name type="scientific">Leucobacter chromiisoli</name>
    <dbReference type="NCBI Taxonomy" id="2796471"/>
    <lineage>
        <taxon>Bacteria</taxon>
        <taxon>Bacillati</taxon>
        <taxon>Actinomycetota</taxon>
        <taxon>Actinomycetes</taxon>
        <taxon>Micrococcales</taxon>
        <taxon>Microbacteriaceae</taxon>
        <taxon>Leucobacter</taxon>
    </lineage>
</organism>
<dbReference type="Gene3D" id="1.10.3720.10">
    <property type="entry name" value="MetI-like"/>
    <property type="match status" value="1"/>
</dbReference>
<comment type="similarity">
    <text evidence="7">Belongs to the binding-protein-dependent transport system permease family.</text>
</comment>
<feature type="transmembrane region" description="Helical" evidence="7">
    <location>
        <begin position="200"/>
        <end position="221"/>
    </location>
</feature>
<dbReference type="RefSeq" id="WP_200115919.1">
    <property type="nucleotide sequence ID" value="NZ_JAEHOH010000016.1"/>
</dbReference>
<dbReference type="AlphaFoldDB" id="A0A934QAZ5"/>
<dbReference type="Proteomes" id="UP000608530">
    <property type="component" value="Unassembled WGS sequence"/>
</dbReference>
<evidence type="ECO:0000256" key="3">
    <source>
        <dbReference type="ARBA" id="ARBA00022475"/>
    </source>
</evidence>
<feature type="transmembrane region" description="Helical" evidence="7">
    <location>
        <begin position="92"/>
        <end position="110"/>
    </location>
</feature>
<evidence type="ECO:0000256" key="7">
    <source>
        <dbReference type="RuleBase" id="RU363032"/>
    </source>
</evidence>
<gene>
    <name evidence="9" type="ORF">JD276_12135</name>
</gene>
<dbReference type="PANTHER" id="PTHR30151:SF20">
    <property type="entry name" value="ABC TRANSPORTER PERMEASE PROTEIN HI_0355-RELATED"/>
    <property type="match status" value="1"/>
</dbReference>
<feature type="transmembrane region" description="Helical" evidence="7">
    <location>
        <begin position="33"/>
        <end position="54"/>
    </location>
</feature>
<dbReference type="Pfam" id="PF00528">
    <property type="entry name" value="BPD_transp_1"/>
    <property type="match status" value="1"/>
</dbReference>
<comment type="caution">
    <text evidence="9">The sequence shown here is derived from an EMBL/GenBank/DDBJ whole genome shotgun (WGS) entry which is preliminary data.</text>
</comment>
<reference evidence="9" key="1">
    <citation type="submission" date="2020-12" db="EMBL/GenBank/DDBJ databases">
        <title>Leucobacter sp. CAS1, isolated from Chromium sludge.</title>
        <authorList>
            <person name="Xu Z."/>
        </authorList>
    </citation>
    <scope>NUCLEOTIDE SEQUENCE</scope>
    <source>
        <strain evidence="9">CSA1</strain>
    </source>
</reference>
<dbReference type="EMBL" id="JAEHOH010000016">
    <property type="protein sequence ID" value="MBK0419782.1"/>
    <property type="molecule type" value="Genomic_DNA"/>
</dbReference>
<keyword evidence="3" id="KW-1003">Cell membrane</keyword>
<dbReference type="InterPro" id="IPR000515">
    <property type="entry name" value="MetI-like"/>
</dbReference>
<feature type="transmembrane region" description="Helical" evidence="7">
    <location>
        <begin position="150"/>
        <end position="171"/>
    </location>
</feature>
<evidence type="ECO:0000256" key="6">
    <source>
        <dbReference type="ARBA" id="ARBA00023136"/>
    </source>
</evidence>
<feature type="domain" description="ABC transmembrane type-1" evidence="8">
    <location>
        <begin position="80"/>
        <end position="268"/>
    </location>
</feature>
<keyword evidence="5 7" id="KW-1133">Transmembrane helix</keyword>
<keyword evidence="10" id="KW-1185">Reference proteome</keyword>
<comment type="subcellular location">
    <subcellularLocation>
        <location evidence="1 7">Cell membrane</location>
        <topology evidence="1 7">Multi-pass membrane protein</topology>
    </subcellularLocation>
</comment>
<accession>A0A934QAZ5</accession>
<feature type="transmembrane region" description="Helical" evidence="7">
    <location>
        <begin position="241"/>
        <end position="260"/>
    </location>
</feature>
<dbReference type="CDD" id="cd06261">
    <property type="entry name" value="TM_PBP2"/>
    <property type="match status" value="1"/>
</dbReference>
<dbReference type="SUPFAM" id="SSF161098">
    <property type="entry name" value="MetI-like"/>
    <property type="match status" value="1"/>
</dbReference>
<keyword evidence="2 7" id="KW-0813">Transport</keyword>
<evidence type="ECO:0000256" key="1">
    <source>
        <dbReference type="ARBA" id="ARBA00004651"/>
    </source>
</evidence>
<proteinExistence type="inferred from homology"/>
<dbReference type="PROSITE" id="PS50928">
    <property type="entry name" value="ABC_TM1"/>
    <property type="match status" value="1"/>
</dbReference>
<keyword evidence="4 7" id="KW-0812">Transmembrane</keyword>
<dbReference type="PANTHER" id="PTHR30151">
    <property type="entry name" value="ALKANE SULFONATE ABC TRANSPORTER-RELATED, MEMBRANE SUBUNIT"/>
    <property type="match status" value="1"/>
</dbReference>
<protein>
    <submittedName>
        <fullName evidence="9">ABC transporter permease</fullName>
    </submittedName>
</protein>
<name>A0A934QAZ5_9MICO</name>
<evidence type="ECO:0000259" key="8">
    <source>
        <dbReference type="PROSITE" id="PS50928"/>
    </source>
</evidence>
<dbReference type="GO" id="GO:0055085">
    <property type="term" value="P:transmembrane transport"/>
    <property type="evidence" value="ECO:0007669"/>
    <property type="project" value="InterPro"/>
</dbReference>
<keyword evidence="6 7" id="KW-0472">Membrane</keyword>
<feature type="transmembrane region" description="Helical" evidence="7">
    <location>
        <begin position="122"/>
        <end position="144"/>
    </location>
</feature>
<dbReference type="GO" id="GO:0005886">
    <property type="term" value="C:plasma membrane"/>
    <property type="evidence" value="ECO:0007669"/>
    <property type="project" value="UniProtKB-SubCell"/>
</dbReference>
<evidence type="ECO:0000313" key="9">
    <source>
        <dbReference type="EMBL" id="MBK0419782.1"/>
    </source>
</evidence>
<evidence type="ECO:0000313" key="10">
    <source>
        <dbReference type="Proteomes" id="UP000608530"/>
    </source>
</evidence>
<sequence length="282" mass="30692">MTETVPVAVVEADALSKRTQGGFGALLARKPELYLVPITFVIIMALWEGAVRLLEVPEFILPGPFTIWGSLTGLFGQDTFWSNLWVTGSEVLLGYAFGVVIALVLGTLISQVKVLERSLMPYVVAFQTIPSVALAPLFVIWFGFGELSKVVMAAIISFFPILVNVIAGLKASDPDQLQMMRSFGAHAGQVFWKVKIRNSLPYVFTGLKIGTLFALVGAIVGEFVGAKKGLGYLILQYNYQFNIAGMFSVLIVLAIIGMALHGIIGFIERRVVFWTGEDSHAA</sequence>
<evidence type="ECO:0000256" key="5">
    <source>
        <dbReference type="ARBA" id="ARBA00022989"/>
    </source>
</evidence>
<evidence type="ECO:0000256" key="4">
    <source>
        <dbReference type="ARBA" id="ARBA00022692"/>
    </source>
</evidence>
<evidence type="ECO:0000256" key="2">
    <source>
        <dbReference type="ARBA" id="ARBA00022448"/>
    </source>
</evidence>
<dbReference type="InterPro" id="IPR035906">
    <property type="entry name" value="MetI-like_sf"/>
</dbReference>